<reference evidence="3" key="1">
    <citation type="journal article" date="2013" name="Proc. Natl. Acad. Sci. U.S.A.">
        <title>Genome structure and metabolic features in the red seaweed Chondrus crispus shed light on evolution of the Archaeplastida.</title>
        <authorList>
            <person name="Collen J."/>
            <person name="Porcel B."/>
            <person name="Carre W."/>
            <person name="Ball S.G."/>
            <person name="Chaparro C."/>
            <person name="Tonon T."/>
            <person name="Barbeyron T."/>
            <person name="Michel G."/>
            <person name="Noel B."/>
            <person name="Valentin K."/>
            <person name="Elias M."/>
            <person name="Artiguenave F."/>
            <person name="Arun A."/>
            <person name="Aury J.M."/>
            <person name="Barbosa-Neto J.F."/>
            <person name="Bothwell J.H."/>
            <person name="Bouget F.Y."/>
            <person name="Brillet L."/>
            <person name="Cabello-Hurtado F."/>
            <person name="Capella-Gutierrez S."/>
            <person name="Charrier B."/>
            <person name="Cladiere L."/>
            <person name="Cock J.M."/>
            <person name="Coelho S.M."/>
            <person name="Colleoni C."/>
            <person name="Czjzek M."/>
            <person name="Da Silva C."/>
            <person name="Delage L."/>
            <person name="Denoeud F."/>
            <person name="Deschamps P."/>
            <person name="Dittami S.M."/>
            <person name="Gabaldon T."/>
            <person name="Gachon C.M."/>
            <person name="Groisillier A."/>
            <person name="Herve C."/>
            <person name="Jabbari K."/>
            <person name="Katinka M."/>
            <person name="Kloareg B."/>
            <person name="Kowalczyk N."/>
            <person name="Labadie K."/>
            <person name="Leblanc C."/>
            <person name="Lopez P.J."/>
            <person name="McLachlan D.H."/>
            <person name="Meslet-Cladiere L."/>
            <person name="Moustafa A."/>
            <person name="Nehr Z."/>
            <person name="Nyvall Collen P."/>
            <person name="Panaud O."/>
            <person name="Partensky F."/>
            <person name="Poulain J."/>
            <person name="Rensing S.A."/>
            <person name="Rousvoal S."/>
            <person name="Samson G."/>
            <person name="Symeonidi A."/>
            <person name="Weissenbach J."/>
            <person name="Zambounis A."/>
            <person name="Wincker P."/>
            <person name="Boyen C."/>
        </authorList>
    </citation>
    <scope>NUCLEOTIDE SEQUENCE [LARGE SCALE GENOMIC DNA]</scope>
    <source>
        <strain evidence="3">cv. Stackhouse</strain>
    </source>
</reference>
<dbReference type="Gramene" id="CDF40455">
    <property type="protein sequence ID" value="CDF40455"/>
    <property type="gene ID" value="CHC_T00007206001"/>
</dbReference>
<protein>
    <submittedName>
        <fullName evidence="2">Uncharacterized protein</fullName>
    </submittedName>
</protein>
<gene>
    <name evidence="2" type="ORF">CHC_T00007206001</name>
</gene>
<feature type="region of interest" description="Disordered" evidence="1">
    <location>
        <begin position="26"/>
        <end position="47"/>
    </location>
</feature>
<evidence type="ECO:0000256" key="1">
    <source>
        <dbReference type="SAM" id="MobiDB-lite"/>
    </source>
</evidence>
<feature type="compositionally biased region" description="Basic and acidic residues" evidence="1">
    <location>
        <begin position="37"/>
        <end position="47"/>
    </location>
</feature>
<dbReference type="Proteomes" id="UP000012073">
    <property type="component" value="Unassembled WGS sequence"/>
</dbReference>
<evidence type="ECO:0000313" key="2">
    <source>
        <dbReference type="EMBL" id="CDF40455.1"/>
    </source>
</evidence>
<organism evidence="2 3">
    <name type="scientific">Chondrus crispus</name>
    <name type="common">Carrageen Irish moss</name>
    <name type="synonym">Polymorpha crispa</name>
    <dbReference type="NCBI Taxonomy" id="2769"/>
    <lineage>
        <taxon>Eukaryota</taxon>
        <taxon>Rhodophyta</taxon>
        <taxon>Florideophyceae</taxon>
        <taxon>Rhodymeniophycidae</taxon>
        <taxon>Gigartinales</taxon>
        <taxon>Gigartinaceae</taxon>
        <taxon>Chondrus</taxon>
    </lineage>
</organism>
<dbReference type="RefSeq" id="XP_005710749.1">
    <property type="nucleotide sequence ID" value="XM_005710692.1"/>
</dbReference>
<dbReference type="GeneID" id="17318485"/>
<evidence type="ECO:0000313" key="3">
    <source>
        <dbReference type="Proteomes" id="UP000012073"/>
    </source>
</evidence>
<name>R7QSV4_CHOCR</name>
<dbReference type="AlphaFoldDB" id="R7QSV4"/>
<dbReference type="EMBL" id="HG002185">
    <property type="protein sequence ID" value="CDF40455.1"/>
    <property type="molecule type" value="Genomic_DNA"/>
</dbReference>
<proteinExistence type="predicted"/>
<keyword evidence="3" id="KW-1185">Reference proteome</keyword>
<dbReference type="KEGG" id="ccp:CHC_T00007206001"/>
<sequence>MTVSSATCSDSASIDAKAASSVSALAKLVPPSPPPPPKREDNASWPPHEELLDKSLLEFVLVDGTVPSWLFRPSREPLASDKFRSEVRISNFFQAASKLASSLAFLNATLSKLGCTLLSPPSSTAS</sequence>
<accession>R7QSV4</accession>